<protein>
    <submittedName>
        <fullName evidence="1">Uncharacterized protein</fullName>
    </submittedName>
</protein>
<name>A0A6M3IX15_9ZZZZ</name>
<dbReference type="AlphaFoldDB" id="A0A6M3IX15"/>
<accession>A0A6M3IX15</accession>
<reference evidence="1" key="1">
    <citation type="submission" date="2020-03" db="EMBL/GenBank/DDBJ databases">
        <title>The deep terrestrial virosphere.</title>
        <authorList>
            <person name="Holmfeldt K."/>
            <person name="Nilsson E."/>
            <person name="Simone D."/>
            <person name="Lopez-Fernandez M."/>
            <person name="Wu X."/>
            <person name="de Brujin I."/>
            <person name="Lundin D."/>
            <person name="Andersson A."/>
            <person name="Bertilsson S."/>
            <person name="Dopson M."/>
        </authorList>
    </citation>
    <scope>NUCLEOTIDE SEQUENCE</scope>
    <source>
        <strain evidence="1">MM415B00887</strain>
    </source>
</reference>
<sequence length="83" mass="9434">MTSEELMLQRVCALATENGRMRFLIGEAITYMCHAEKFIESREKMHPEGVRQWGELIDRLREVIADSEPEPLGNESALLIGGE</sequence>
<evidence type="ECO:0000313" key="1">
    <source>
        <dbReference type="EMBL" id="QJA61818.1"/>
    </source>
</evidence>
<dbReference type="EMBL" id="MT141454">
    <property type="protein sequence ID" value="QJA61818.1"/>
    <property type="molecule type" value="Genomic_DNA"/>
</dbReference>
<organism evidence="1">
    <name type="scientific">viral metagenome</name>
    <dbReference type="NCBI Taxonomy" id="1070528"/>
    <lineage>
        <taxon>unclassified sequences</taxon>
        <taxon>metagenomes</taxon>
        <taxon>organismal metagenomes</taxon>
    </lineage>
</organism>
<gene>
    <name evidence="1" type="ORF">MM415B00887_0007</name>
</gene>
<proteinExistence type="predicted"/>